<gene>
    <name evidence="1" type="ORF">FSP39_021632</name>
</gene>
<reference evidence="1" key="1">
    <citation type="submission" date="2019-08" db="EMBL/GenBank/DDBJ databases">
        <title>The improved chromosome-level genome for the pearl oyster Pinctada fucata martensii using PacBio sequencing and Hi-C.</title>
        <authorList>
            <person name="Zheng Z."/>
        </authorList>
    </citation>
    <scope>NUCLEOTIDE SEQUENCE</scope>
    <source>
        <strain evidence="1">ZZ-2019</strain>
        <tissue evidence="1">Adductor muscle</tissue>
    </source>
</reference>
<keyword evidence="2" id="KW-1185">Reference proteome</keyword>
<sequence length="357" mass="40475">MHSIHTVAQAKEHWLNHGIDAGLQGIGSFHSKQYNARYHDLSAAFHSNYKQAIHHYLTIGHSHENRTGVLNHYDNRWSINSNGITIGTSRRFGGAVESLTWNNKELVNSYDHGRQIQMACNSDPYTECYNPTEAGGRNDGISDTTHTHINWVRASGNVLETEVYPAFWLIPGSHEKRANLCQRGHPAMNHQATYSYPFHKKVVIGAYGINNVIQFDSNFTLGGDWPQDLNYIQMEAPATYLNGDMNQMYNFNHQKNLVENHHTNRLPTVLSTPDHQYAMGIYSPPGQPSDAFMYYNIQDFHIKSPFASTTKLDVVYRKRRFHGNGPLTQKYTSYLCVGTLGDVSDCMGKIMNAVPRI</sequence>
<evidence type="ECO:0000313" key="1">
    <source>
        <dbReference type="EMBL" id="KAK3098653.1"/>
    </source>
</evidence>
<protein>
    <submittedName>
        <fullName evidence="1">Uncharacterized protein</fullName>
    </submittedName>
</protein>
<dbReference type="EMBL" id="VSWD01000007">
    <property type="protein sequence ID" value="KAK3098653.1"/>
    <property type="molecule type" value="Genomic_DNA"/>
</dbReference>
<dbReference type="AlphaFoldDB" id="A0AA89BWC6"/>
<evidence type="ECO:0000313" key="2">
    <source>
        <dbReference type="Proteomes" id="UP001186944"/>
    </source>
</evidence>
<proteinExistence type="predicted"/>
<accession>A0AA89BWC6</accession>
<dbReference type="Proteomes" id="UP001186944">
    <property type="component" value="Unassembled WGS sequence"/>
</dbReference>
<organism evidence="1 2">
    <name type="scientific">Pinctada imbricata</name>
    <name type="common">Atlantic pearl-oyster</name>
    <name type="synonym">Pinctada martensii</name>
    <dbReference type="NCBI Taxonomy" id="66713"/>
    <lineage>
        <taxon>Eukaryota</taxon>
        <taxon>Metazoa</taxon>
        <taxon>Spiralia</taxon>
        <taxon>Lophotrochozoa</taxon>
        <taxon>Mollusca</taxon>
        <taxon>Bivalvia</taxon>
        <taxon>Autobranchia</taxon>
        <taxon>Pteriomorphia</taxon>
        <taxon>Pterioida</taxon>
        <taxon>Pterioidea</taxon>
        <taxon>Pteriidae</taxon>
        <taxon>Pinctada</taxon>
    </lineage>
</organism>
<comment type="caution">
    <text evidence="1">The sequence shown here is derived from an EMBL/GenBank/DDBJ whole genome shotgun (WGS) entry which is preliminary data.</text>
</comment>
<name>A0AA89BWC6_PINIB</name>